<dbReference type="EMBL" id="BAABHJ010000002">
    <property type="protein sequence ID" value="GAA4602769.1"/>
    <property type="molecule type" value="Genomic_DNA"/>
</dbReference>
<evidence type="ECO:0000313" key="3">
    <source>
        <dbReference type="Proteomes" id="UP001500212"/>
    </source>
</evidence>
<comment type="caution">
    <text evidence="2">The sequence shown here is derived from an EMBL/GenBank/DDBJ whole genome shotgun (WGS) entry which is preliminary data.</text>
</comment>
<protein>
    <submittedName>
        <fullName evidence="2">PIG-L family deacetylase</fullName>
    </submittedName>
</protein>
<dbReference type="SUPFAM" id="SSF102588">
    <property type="entry name" value="LmbE-like"/>
    <property type="match status" value="1"/>
</dbReference>
<dbReference type="PANTHER" id="PTHR12993">
    <property type="entry name" value="N-ACETYLGLUCOSAMINYL-PHOSPHATIDYLINOSITOL DE-N-ACETYLASE-RELATED"/>
    <property type="match status" value="1"/>
</dbReference>
<keyword evidence="1" id="KW-0862">Zinc</keyword>
<organism evidence="2 3">
    <name type="scientific">Actinoallomurus liliacearum</name>
    <dbReference type="NCBI Taxonomy" id="1080073"/>
    <lineage>
        <taxon>Bacteria</taxon>
        <taxon>Bacillati</taxon>
        <taxon>Actinomycetota</taxon>
        <taxon>Actinomycetes</taxon>
        <taxon>Streptosporangiales</taxon>
        <taxon>Thermomonosporaceae</taxon>
        <taxon>Actinoallomurus</taxon>
    </lineage>
</organism>
<dbReference type="Gene3D" id="3.40.50.10320">
    <property type="entry name" value="LmbE-like"/>
    <property type="match status" value="1"/>
</dbReference>
<evidence type="ECO:0000313" key="2">
    <source>
        <dbReference type="EMBL" id="GAA4602769.1"/>
    </source>
</evidence>
<gene>
    <name evidence="2" type="ORF">GCM10023195_08790</name>
</gene>
<dbReference type="Pfam" id="PF02585">
    <property type="entry name" value="PIG-L"/>
    <property type="match status" value="1"/>
</dbReference>
<dbReference type="Proteomes" id="UP001500212">
    <property type="component" value="Unassembled WGS sequence"/>
</dbReference>
<dbReference type="InterPro" id="IPR003737">
    <property type="entry name" value="GlcNAc_PI_deacetylase-related"/>
</dbReference>
<name>A0ABP8TAQ8_9ACTN</name>
<evidence type="ECO:0000256" key="1">
    <source>
        <dbReference type="ARBA" id="ARBA00022833"/>
    </source>
</evidence>
<proteinExistence type="predicted"/>
<dbReference type="InterPro" id="IPR024078">
    <property type="entry name" value="LmbE-like_dom_sf"/>
</dbReference>
<sequence length="230" mass="24968">MSAGEPNPIDAPGTAEETWRAWDGLDALPVLDVSRWRNVVVLAAHPDDEVLGAGGLTALLADAGVRLRLVAVTDGEASHPGEDVAPRRVAETADALKHLGDCEVVRLGMPDTGVRDTELARLLPGLLDGFDVCLAPWEKDVHSDHEATGRAALACGVQVLRFPIWTWHWARPADPRLPWGRAVQVPLPAEIAERKRAAIECFTSQLEGPDPILPPGIVAHFTRCREVFFR</sequence>
<keyword evidence="3" id="KW-1185">Reference proteome</keyword>
<dbReference type="RefSeq" id="WP_345348585.1">
    <property type="nucleotide sequence ID" value="NZ_BAABHJ010000002.1"/>
</dbReference>
<dbReference type="PANTHER" id="PTHR12993:SF29">
    <property type="entry name" value="BLR3841 PROTEIN"/>
    <property type="match status" value="1"/>
</dbReference>
<reference evidence="3" key="1">
    <citation type="journal article" date="2019" name="Int. J. Syst. Evol. Microbiol.">
        <title>The Global Catalogue of Microorganisms (GCM) 10K type strain sequencing project: providing services to taxonomists for standard genome sequencing and annotation.</title>
        <authorList>
            <consortium name="The Broad Institute Genomics Platform"/>
            <consortium name="The Broad Institute Genome Sequencing Center for Infectious Disease"/>
            <person name="Wu L."/>
            <person name="Ma J."/>
        </authorList>
    </citation>
    <scope>NUCLEOTIDE SEQUENCE [LARGE SCALE GENOMIC DNA]</scope>
    <source>
        <strain evidence="3">JCM 17938</strain>
    </source>
</reference>
<accession>A0ABP8TAQ8</accession>